<evidence type="ECO:0000256" key="1">
    <source>
        <dbReference type="ARBA" id="ARBA00001971"/>
    </source>
</evidence>
<keyword evidence="12 15" id="KW-0472">Membrane</keyword>
<keyword evidence="7" id="KW-0256">Endoplasmic reticulum</keyword>
<dbReference type="InterPro" id="IPR017972">
    <property type="entry name" value="Cyt_P450_CS"/>
</dbReference>
<accession>A0AAY5F3X6</accession>
<dbReference type="InterPro" id="IPR036396">
    <property type="entry name" value="Cyt_P450_sf"/>
</dbReference>
<dbReference type="InterPro" id="IPR002401">
    <property type="entry name" value="Cyt_P450_E_grp-I"/>
</dbReference>
<evidence type="ECO:0000256" key="12">
    <source>
        <dbReference type="ARBA" id="ARBA00023136"/>
    </source>
</evidence>
<evidence type="ECO:0000256" key="13">
    <source>
        <dbReference type="PIRSR" id="PIRSR602401-1"/>
    </source>
</evidence>
<dbReference type="PRINTS" id="PR00385">
    <property type="entry name" value="P450"/>
</dbReference>
<keyword evidence="11 14" id="KW-0503">Monooxygenase</keyword>
<dbReference type="InterPro" id="IPR001128">
    <property type="entry name" value="Cyt_P450"/>
</dbReference>
<dbReference type="PROSITE" id="PS00086">
    <property type="entry name" value="CYTOCHROME_P450"/>
    <property type="match status" value="1"/>
</dbReference>
<evidence type="ECO:0000256" key="9">
    <source>
        <dbReference type="ARBA" id="ARBA00023002"/>
    </source>
</evidence>
<keyword evidence="6 13" id="KW-0479">Metal-binding</keyword>
<name>A0AAY5F3X6_ELEEL</name>
<organism evidence="16 17">
    <name type="scientific">Electrophorus electricus</name>
    <name type="common">Electric eel</name>
    <name type="synonym">Gymnotus electricus</name>
    <dbReference type="NCBI Taxonomy" id="8005"/>
    <lineage>
        <taxon>Eukaryota</taxon>
        <taxon>Metazoa</taxon>
        <taxon>Chordata</taxon>
        <taxon>Craniata</taxon>
        <taxon>Vertebrata</taxon>
        <taxon>Euteleostomi</taxon>
        <taxon>Actinopterygii</taxon>
        <taxon>Neopterygii</taxon>
        <taxon>Teleostei</taxon>
        <taxon>Ostariophysi</taxon>
        <taxon>Gymnotiformes</taxon>
        <taxon>Gymnotoidei</taxon>
        <taxon>Gymnotidae</taxon>
        <taxon>Electrophorus</taxon>
    </lineage>
</organism>
<evidence type="ECO:0000256" key="10">
    <source>
        <dbReference type="ARBA" id="ARBA00023004"/>
    </source>
</evidence>
<dbReference type="Ensembl" id="ENSEEET00000061705.1">
    <property type="protein sequence ID" value="ENSEEEP00000063717.1"/>
    <property type="gene ID" value="ENSEEEG00000028488.1"/>
</dbReference>
<reference evidence="16" key="2">
    <citation type="submission" date="2025-08" db="UniProtKB">
        <authorList>
            <consortium name="Ensembl"/>
        </authorList>
    </citation>
    <scope>IDENTIFICATION</scope>
</reference>
<comment type="similarity">
    <text evidence="4 14">Belongs to the cytochrome P450 family.</text>
</comment>
<dbReference type="GO" id="GO:0046222">
    <property type="term" value="P:aflatoxin metabolic process"/>
    <property type="evidence" value="ECO:0007669"/>
    <property type="project" value="UniProtKB-ARBA"/>
</dbReference>
<evidence type="ECO:0000256" key="15">
    <source>
        <dbReference type="SAM" id="Phobius"/>
    </source>
</evidence>
<keyword evidence="15" id="KW-0812">Transmembrane</keyword>
<dbReference type="SUPFAM" id="SSF48264">
    <property type="entry name" value="Cytochrome P450"/>
    <property type="match status" value="1"/>
</dbReference>
<dbReference type="GO" id="GO:0006805">
    <property type="term" value="P:xenobiotic metabolic process"/>
    <property type="evidence" value="ECO:0007669"/>
    <property type="project" value="TreeGrafter"/>
</dbReference>
<keyword evidence="17" id="KW-1185">Reference proteome</keyword>
<evidence type="ECO:0000256" key="8">
    <source>
        <dbReference type="ARBA" id="ARBA00022848"/>
    </source>
</evidence>
<proteinExistence type="inferred from homology"/>
<evidence type="ECO:0000256" key="5">
    <source>
        <dbReference type="ARBA" id="ARBA00022617"/>
    </source>
</evidence>
<dbReference type="Proteomes" id="UP000314983">
    <property type="component" value="Chromosome 25"/>
</dbReference>
<evidence type="ECO:0000313" key="16">
    <source>
        <dbReference type="Ensembl" id="ENSEEEP00000063717.1"/>
    </source>
</evidence>
<dbReference type="PRINTS" id="PR00463">
    <property type="entry name" value="EP450I"/>
</dbReference>
<dbReference type="PRINTS" id="PR01686">
    <property type="entry name" value="EP450ICYP2D"/>
</dbReference>
<evidence type="ECO:0000256" key="6">
    <source>
        <dbReference type="ARBA" id="ARBA00022723"/>
    </source>
</evidence>
<evidence type="ECO:0008006" key="18">
    <source>
        <dbReference type="Google" id="ProtNLM"/>
    </source>
</evidence>
<reference evidence="16" key="3">
    <citation type="submission" date="2025-09" db="UniProtKB">
        <authorList>
            <consortium name="Ensembl"/>
        </authorList>
    </citation>
    <scope>IDENTIFICATION</scope>
</reference>
<dbReference type="GO" id="GO:0006082">
    <property type="term" value="P:organic acid metabolic process"/>
    <property type="evidence" value="ECO:0007669"/>
    <property type="project" value="TreeGrafter"/>
</dbReference>
<gene>
    <name evidence="16" type="primary">LOC118240778</name>
</gene>
<protein>
    <recommendedName>
        <fullName evidence="18">Cytochrome P450 2K1-like</fullName>
    </recommendedName>
</protein>
<dbReference type="GO" id="GO:0005506">
    <property type="term" value="F:iron ion binding"/>
    <property type="evidence" value="ECO:0007669"/>
    <property type="project" value="InterPro"/>
</dbReference>
<dbReference type="GO" id="GO:0005789">
    <property type="term" value="C:endoplasmic reticulum membrane"/>
    <property type="evidence" value="ECO:0007669"/>
    <property type="project" value="UniProtKB-SubCell"/>
</dbReference>
<dbReference type="Pfam" id="PF00067">
    <property type="entry name" value="p450"/>
    <property type="match status" value="1"/>
</dbReference>
<keyword evidence="8" id="KW-0492">Microsome</keyword>
<keyword evidence="15" id="KW-1133">Transmembrane helix</keyword>
<comment type="cofactor">
    <cofactor evidence="1 13">
        <name>heme</name>
        <dbReference type="ChEBI" id="CHEBI:30413"/>
    </cofactor>
</comment>
<dbReference type="PANTHER" id="PTHR24300">
    <property type="entry name" value="CYTOCHROME P450 508A4-RELATED"/>
    <property type="match status" value="1"/>
</dbReference>
<evidence type="ECO:0000256" key="4">
    <source>
        <dbReference type="ARBA" id="ARBA00010617"/>
    </source>
</evidence>
<keyword evidence="9 14" id="KW-0560">Oxidoreductase</keyword>
<dbReference type="Gene3D" id="1.10.630.10">
    <property type="entry name" value="Cytochrome P450"/>
    <property type="match status" value="1"/>
</dbReference>
<evidence type="ECO:0000256" key="7">
    <source>
        <dbReference type="ARBA" id="ARBA00022824"/>
    </source>
</evidence>
<feature type="transmembrane region" description="Helical" evidence="15">
    <location>
        <begin position="12"/>
        <end position="31"/>
    </location>
</feature>
<dbReference type="PANTHER" id="PTHR24300:SF319">
    <property type="entry name" value="CYTOCHROME P450, FAMILY 2, SUBFAMILY AC, POLYPEPTIDE 1"/>
    <property type="match status" value="1"/>
</dbReference>
<dbReference type="GO" id="GO:0020037">
    <property type="term" value="F:heme binding"/>
    <property type="evidence" value="ECO:0007669"/>
    <property type="project" value="InterPro"/>
</dbReference>
<dbReference type="InterPro" id="IPR050182">
    <property type="entry name" value="Cytochrome_P450_fam2"/>
</dbReference>
<evidence type="ECO:0000256" key="11">
    <source>
        <dbReference type="ARBA" id="ARBA00023033"/>
    </source>
</evidence>
<reference evidence="16 17" key="1">
    <citation type="submission" date="2020-05" db="EMBL/GenBank/DDBJ databases">
        <title>Electrophorus electricus (electric eel) genome, fEleEle1, primary haplotype.</title>
        <authorList>
            <person name="Myers G."/>
            <person name="Meyer A."/>
            <person name="Fedrigo O."/>
            <person name="Formenti G."/>
            <person name="Rhie A."/>
            <person name="Tracey A."/>
            <person name="Sims Y."/>
            <person name="Jarvis E.D."/>
        </authorList>
    </citation>
    <scope>NUCLEOTIDE SEQUENCE [LARGE SCALE GENOMIC DNA]</scope>
</reference>
<evidence type="ECO:0000256" key="14">
    <source>
        <dbReference type="RuleBase" id="RU000461"/>
    </source>
</evidence>
<dbReference type="FunFam" id="1.10.630.10:FF:000010">
    <property type="entry name" value="cytochrome P450 2W1 isoform X2"/>
    <property type="match status" value="1"/>
</dbReference>
<keyword evidence="10 13" id="KW-0408">Iron</keyword>
<dbReference type="GO" id="GO:0016712">
    <property type="term" value="F:oxidoreductase activity, acting on paired donors, with incorporation or reduction of molecular oxygen, reduced flavin or flavoprotein as one donor, and incorporation of one atom of oxygen"/>
    <property type="evidence" value="ECO:0007669"/>
    <property type="project" value="InterPro"/>
</dbReference>
<keyword evidence="5 13" id="KW-0349">Heme</keyword>
<comment type="subcellular location">
    <subcellularLocation>
        <location evidence="3">Endoplasmic reticulum membrane</location>
    </subcellularLocation>
    <subcellularLocation>
        <location evidence="2">Microsome membrane</location>
    </subcellularLocation>
</comment>
<dbReference type="AlphaFoldDB" id="A0AAY5F3X6"/>
<dbReference type="InterPro" id="IPR008069">
    <property type="entry name" value="Cyt_P450_E_grp-I_CYP2D-like"/>
</dbReference>
<evidence type="ECO:0000256" key="2">
    <source>
        <dbReference type="ARBA" id="ARBA00004524"/>
    </source>
</evidence>
<dbReference type="GeneTree" id="ENSGT00940000162649"/>
<evidence type="ECO:0000313" key="17">
    <source>
        <dbReference type="Proteomes" id="UP000314983"/>
    </source>
</evidence>
<sequence length="507" mass="57746">MTLVEELLLQPVSTGILLGAVLMVLLVVYLFSSDSDTDTGKEPPGPKPFPVLGNLLQLDLKNFYPSNLCLQMSKQYGSIFTVYFGPKKVVVLTGYQTVKQALVNHAEEFGDRDINPIFYDFNEGFGILFSNGENWKEMRRFALSTLRDLGMGKRGSEERIIEETWYLREVVENFKGKPFDTTQPLNYAVSNIISAIVCGSRFEYSDPQFQKMVNRSNENIRITGSASIQLYNMFPWFGLWLKDRKTIMTNREKTLKDIMQIVHSLQETLNPQECRGIIDCFLACKQKMEAGEKNSLFHEQNLLHIISNLFAAGTETTSTTLRWGILLMAKYPHIQDQVQQEIDRVVGGRQPVLDDRKNLPYTDAVIHETQRLADIVPMNLPHTTTCDVNFQGFFIKKGTCVFPLLTSVLKDENEWESPYTFNPGHFLDEQGHFIKRDAFMPFSGGRRVCLGESLARMELFLFFTTLLQHFRFTPPPGVSEEQLDLTPAVGFTLSPSPHKLSAVNRFA</sequence>
<evidence type="ECO:0000256" key="3">
    <source>
        <dbReference type="ARBA" id="ARBA00004586"/>
    </source>
</evidence>
<feature type="binding site" description="axial binding residue" evidence="13">
    <location>
        <position position="449"/>
    </location>
    <ligand>
        <name>heme</name>
        <dbReference type="ChEBI" id="CHEBI:30413"/>
    </ligand>
    <ligandPart>
        <name>Fe</name>
        <dbReference type="ChEBI" id="CHEBI:18248"/>
    </ligandPart>
</feature>